<dbReference type="CDD" id="cd11717">
    <property type="entry name" value="THUMP_THUMPD1_like"/>
    <property type="match status" value="1"/>
</dbReference>
<proteinExistence type="inferred from homology"/>
<dbReference type="PANTHER" id="PTHR13452">
    <property type="entry name" value="THUMP DOMAIN CONTAINING PROTEIN 1-RELATED"/>
    <property type="match status" value="1"/>
</dbReference>
<feature type="repeat" description="ANK" evidence="2">
    <location>
        <begin position="195"/>
        <end position="227"/>
    </location>
</feature>
<dbReference type="SMART" id="SM00248">
    <property type="entry name" value="ANK"/>
    <property type="match status" value="5"/>
</dbReference>
<dbReference type="PROSITE" id="PS50088">
    <property type="entry name" value="ANK_REPEAT"/>
    <property type="match status" value="2"/>
</dbReference>
<evidence type="ECO:0000256" key="3">
    <source>
        <dbReference type="PROSITE-ProRule" id="PRU00529"/>
    </source>
</evidence>
<keyword evidence="2" id="KW-0040">ANK repeat</keyword>
<dbReference type="SUPFAM" id="SSF143437">
    <property type="entry name" value="THUMP domain-like"/>
    <property type="match status" value="1"/>
</dbReference>
<dbReference type="Proteomes" id="UP001372834">
    <property type="component" value="Unassembled WGS sequence"/>
</dbReference>
<dbReference type="Pfam" id="PF12796">
    <property type="entry name" value="Ank_2"/>
    <property type="match status" value="2"/>
</dbReference>
<dbReference type="Gene3D" id="3.30.2300.10">
    <property type="entry name" value="THUMP superfamily"/>
    <property type="match status" value="1"/>
</dbReference>
<name>A0AAN8PKL7_POLSC</name>
<evidence type="ECO:0000259" key="4">
    <source>
        <dbReference type="PROSITE" id="PS51165"/>
    </source>
</evidence>
<feature type="repeat" description="ANK" evidence="2">
    <location>
        <begin position="90"/>
        <end position="122"/>
    </location>
</feature>
<gene>
    <name evidence="5" type="ORF">RUM43_010479</name>
</gene>
<dbReference type="SUPFAM" id="SSF48403">
    <property type="entry name" value="Ankyrin repeat"/>
    <property type="match status" value="1"/>
</dbReference>
<evidence type="ECO:0000256" key="1">
    <source>
        <dbReference type="ARBA" id="ARBA00060731"/>
    </source>
</evidence>
<dbReference type="AlphaFoldDB" id="A0AAN8PKL7"/>
<dbReference type="InterPro" id="IPR040183">
    <property type="entry name" value="THUMPD1-like"/>
</dbReference>
<dbReference type="GO" id="GO:0003723">
    <property type="term" value="F:RNA binding"/>
    <property type="evidence" value="ECO:0007669"/>
    <property type="project" value="UniProtKB-UniRule"/>
</dbReference>
<protein>
    <recommendedName>
        <fullName evidence="4">THUMP domain-containing protein</fullName>
    </recommendedName>
</protein>
<dbReference type="PROSITE" id="PS51165">
    <property type="entry name" value="THUMP"/>
    <property type="match status" value="1"/>
</dbReference>
<evidence type="ECO:0000256" key="2">
    <source>
        <dbReference type="PROSITE-ProRule" id="PRU00023"/>
    </source>
</evidence>
<accession>A0AAN8PKL7</accession>
<reference evidence="5 6" key="1">
    <citation type="submission" date="2023-10" db="EMBL/GenBank/DDBJ databases">
        <title>Genomes of two closely related lineages of the louse Polyplax serrata with different host specificities.</title>
        <authorList>
            <person name="Martinu J."/>
            <person name="Tarabai H."/>
            <person name="Stefka J."/>
            <person name="Hypsa V."/>
        </authorList>
    </citation>
    <scope>NUCLEOTIDE SEQUENCE [LARGE SCALE GENOMIC DNA]</scope>
    <source>
        <strain evidence="5">HR10_N</strain>
    </source>
</reference>
<dbReference type="InterPro" id="IPR004114">
    <property type="entry name" value="THUMP_dom"/>
</dbReference>
<keyword evidence="3" id="KW-0694">RNA-binding</keyword>
<dbReference type="GO" id="GO:0006400">
    <property type="term" value="P:tRNA modification"/>
    <property type="evidence" value="ECO:0007669"/>
    <property type="project" value="InterPro"/>
</dbReference>
<evidence type="ECO:0000313" key="6">
    <source>
        <dbReference type="Proteomes" id="UP001372834"/>
    </source>
</evidence>
<comment type="caution">
    <text evidence="5">The sequence shown here is derived from an EMBL/GenBank/DDBJ whole genome shotgun (WGS) entry which is preliminary data.</text>
</comment>
<dbReference type="PROSITE" id="PS50297">
    <property type="entry name" value="ANK_REP_REGION"/>
    <property type="match status" value="2"/>
</dbReference>
<dbReference type="PANTHER" id="PTHR13452:SF10">
    <property type="entry name" value="THUMP DOMAIN-CONTAINING PROTEIN 1"/>
    <property type="match status" value="1"/>
</dbReference>
<organism evidence="5 6">
    <name type="scientific">Polyplax serrata</name>
    <name type="common">Common mouse louse</name>
    <dbReference type="NCBI Taxonomy" id="468196"/>
    <lineage>
        <taxon>Eukaryota</taxon>
        <taxon>Metazoa</taxon>
        <taxon>Ecdysozoa</taxon>
        <taxon>Arthropoda</taxon>
        <taxon>Hexapoda</taxon>
        <taxon>Insecta</taxon>
        <taxon>Pterygota</taxon>
        <taxon>Neoptera</taxon>
        <taxon>Paraneoptera</taxon>
        <taxon>Psocodea</taxon>
        <taxon>Troctomorpha</taxon>
        <taxon>Phthiraptera</taxon>
        <taxon>Anoplura</taxon>
        <taxon>Polyplacidae</taxon>
        <taxon>Polyplax</taxon>
    </lineage>
</organism>
<dbReference type="FunFam" id="3.30.2300.10:FF:000001">
    <property type="entry name" value="THUMP domain-containing protein 1"/>
    <property type="match status" value="1"/>
</dbReference>
<dbReference type="SMART" id="SM00981">
    <property type="entry name" value="THUMP"/>
    <property type="match status" value="1"/>
</dbReference>
<dbReference type="Pfam" id="PF02926">
    <property type="entry name" value="THUMP"/>
    <property type="match status" value="1"/>
</dbReference>
<comment type="similarity">
    <text evidence="1">Belongs to the THUMPD1 family.</text>
</comment>
<dbReference type="InterPro" id="IPR036770">
    <property type="entry name" value="Ankyrin_rpt-contain_sf"/>
</dbReference>
<sequence>MIDSYHSSDDDDDELDDFYSDPFVKFKNDTKSPEFSSKEIRDEFLSALETSKKISLFIKSIYDDVSGDKISILEKLIASGVSVESCNEPLEWTPLMKACSMGKSEVVAFLLQQGANPNLHKELFTPLMACCSSTCFSDESKLNCVQYLLQYGADVNATDKYRMTALMYAVQTLNHTVVDFLLTVPGLMINLQDKEGSSALFYAVINNNVELVKKLVDAGSDTTLIDRYGRTVLNIALLKEFQDVAKILGHEENHVENSSEKYKLNYHPLNELPSPNGLGGFSSDVETILSSRTLVKSQVKVSLPEFLNATEDDLFRLGIPFHHDRMKLLKYTIHRYHLKPWKKSSMPAISMRNKKITDAVEITSSILKHLTLANATLTYIRARILARLNRNPDHETFEKEVISALISTHNKAERMKLVLGKTLKHFSKVDICVPDDFISTKDRNITSNKIISQNWMQCVVVVAAATAAISVFCHVQSHHIPCLKNKSQYKHFNKKRSHQLECGFSGFLCTYSNKLRERNCIREACGLLNEFADKLFGTVKDNSPTEIELEADEGNDNVDIDEALKREVESIKAMMNKKPEARRFQAVESGAKGIVFIRTTVPDPVKLAHSIMLSMSDVQKSKFLLRLLPVEITCKAYLDDICKAFTPLCDKYFGSDPKTFAIVFNHRNNDRLKRDDVIEKIADLVVKQNGEHKADLKNPELVVLIEVIRSICCISVVPEFYTLKKYNLLELVLKNRDTSNVDVKSEVEKI</sequence>
<dbReference type="EMBL" id="JAWJWE010000004">
    <property type="protein sequence ID" value="KAK6636816.1"/>
    <property type="molecule type" value="Genomic_DNA"/>
</dbReference>
<dbReference type="InterPro" id="IPR002110">
    <property type="entry name" value="Ankyrin_rpt"/>
</dbReference>
<evidence type="ECO:0000313" key="5">
    <source>
        <dbReference type="EMBL" id="KAK6636816.1"/>
    </source>
</evidence>
<feature type="domain" description="THUMP" evidence="4">
    <location>
        <begin position="612"/>
        <end position="718"/>
    </location>
</feature>
<dbReference type="Gene3D" id="1.25.40.20">
    <property type="entry name" value="Ankyrin repeat-containing domain"/>
    <property type="match status" value="2"/>
</dbReference>